<gene>
    <name evidence="2" type="ORF">Aca07nite_19920</name>
</gene>
<name>A0ABQ3WF09_9ACTN</name>
<feature type="domain" description="ATPase AAA-type core" evidence="1">
    <location>
        <begin position="2"/>
        <end position="265"/>
    </location>
</feature>
<reference evidence="2" key="1">
    <citation type="submission" date="2021-01" db="EMBL/GenBank/DDBJ databases">
        <title>Whole genome shotgun sequence of Actinoplanes capillaceus NBRC 16408.</title>
        <authorList>
            <person name="Komaki H."/>
            <person name="Tamura T."/>
        </authorList>
    </citation>
    <scope>NUCLEOTIDE SEQUENCE [LARGE SCALE GENOMIC DNA]</scope>
    <source>
        <strain evidence="2">NBRC 16408</strain>
    </source>
</reference>
<dbReference type="Pfam" id="PF13304">
    <property type="entry name" value="AAA_21"/>
    <property type="match status" value="1"/>
</dbReference>
<dbReference type="SUPFAM" id="SSF52540">
    <property type="entry name" value="P-loop containing nucleoside triphosphate hydrolases"/>
    <property type="match status" value="1"/>
</dbReference>
<dbReference type="InterPro" id="IPR003959">
    <property type="entry name" value="ATPase_AAA_core"/>
</dbReference>
<evidence type="ECO:0000259" key="1">
    <source>
        <dbReference type="Pfam" id="PF13304"/>
    </source>
</evidence>
<sequence>MFDVDFVVDGERYQYGFKFDKKRVIEEWLYSFPKLRPRLLFERDATKDDEFRFGRALRGRPGIIAELTRPNSLFLSAAAANNHQQLAPLSAWFDRNFVRATLEDRQIRIQMTLKQAKDASRKSQILDLLKSADLGLEDLQFVEHEVEEEVKARVADVMKALNPDGYEEPDWHDFAEQTLFAHKVGNSGQTAMLDLSDESDGTRAWLGLIGTVLLALEGGQSLVVDELDASLHPKLTSEVVRMFHDPELNPNGAQLVFNTHDSTLMGALLGDAPLRRDEVWITEKGKDGATRLYPLTEFRPRKAENLERGYLQGRYGGVPFVDSDLAAAAILRAEGENLASTQS</sequence>
<dbReference type="EMBL" id="BOMF01000037">
    <property type="protein sequence ID" value="GID44717.1"/>
    <property type="molecule type" value="Genomic_DNA"/>
</dbReference>
<protein>
    <recommendedName>
        <fullName evidence="1">ATPase AAA-type core domain-containing protein</fullName>
    </recommendedName>
</protein>
<dbReference type="Gene3D" id="3.40.50.300">
    <property type="entry name" value="P-loop containing nucleotide triphosphate hydrolases"/>
    <property type="match status" value="1"/>
</dbReference>
<dbReference type="PANTHER" id="PTHR40396">
    <property type="entry name" value="ATPASE-LIKE PROTEIN"/>
    <property type="match status" value="1"/>
</dbReference>
<dbReference type="PANTHER" id="PTHR40396:SF1">
    <property type="entry name" value="ATPASE AAA-TYPE CORE DOMAIN-CONTAINING PROTEIN"/>
    <property type="match status" value="1"/>
</dbReference>
<proteinExistence type="predicted"/>
<accession>A0ABQ3WF09</accession>
<evidence type="ECO:0000313" key="2">
    <source>
        <dbReference type="EMBL" id="GID44717.1"/>
    </source>
</evidence>
<comment type="caution">
    <text evidence="2">The sequence shown here is derived from an EMBL/GenBank/DDBJ whole genome shotgun (WGS) entry which is preliminary data.</text>
</comment>
<dbReference type="InterPro" id="IPR027417">
    <property type="entry name" value="P-loop_NTPase"/>
</dbReference>
<organism evidence="2">
    <name type="scientific">Actinoplanes campanulatus</name>
    <dbReference type="NCBI Taxonomy" id="113559"/>
    <lineage>
        <taxon>Bacteria</taxon>
        <taxon>Bacillati</taxon>
        <taxon>Actinomycetota</taxon>
        <taxon>Actinomycetes</taxon>
        <taxon>Micromonosporales</taxon>
        <taxon>Micromonosporaceae</taxon>
        <taxon>Actinoplanes</taxon>
    </lineage>
</organism>